<comment type="caution">
    <text evidence="2">The sequence shown here is derived from an EMBL/GenBank/DDBJ whole genome shotgun (WGS) entry which is preliminary data.</text>
</comment>
<sequence length="96" mass="10833">MFPRCSPPHDSRRLVSAKPSPSHSAPHSRATQGRSRKKKYLILLVSESPICSPQEAMRSVTMRAIPRDYCDECFVRATKTQLCHFDTTSCSTDPPR</sequence>
<keyword evidence="3" id="KW-1185">Reference proteome</keyword>
<evidence type="ECO:0000256" key="1">
    <source>
        <dbReference type="SAM" id="MobiDB-lite"/>
    </source>
</evidence>
<name>A0A5B7EK01_PORTR</name>
<feature type="region of interest" description="Disordered" evidence="1">
    <location>
        <begin position="1"/>
        <end position="37"/>
    </location>
</feature>
<dbReference type="Proteomes" id="UP000324222">
    <property type="component" value="Unassembled WGS sequence"/>
</dbReference>
<gene>
    <name evidence="2" type="ORF">E2C01_027934</name>
</gene>
<accession>A0A5B7EK01</accession>
<dbReference type="EMBL" id="VSRR010003076">
    <property type="protein sequence ID" value="MPC34542.1"/>
    <property type="molecule type" value="Genomic_DNA"/>
</dbReference>
<reference evidence="2 3" key="1">
    <citation type="submission" date="2019-05" db="EMBL/GenBank/DDBJ databases">
        <title>Another draft genome of Portunus trituberculatus and its Hox gene families provides insights of decapod evolution.</title>
        <authorList>
            <person name="Jeong J.-H."/>
            <person name="Song I."/>
            <person name="Kim S."/>
            <person name="Choi T."/>
            <person name="Kim D."/>
            <person name="Ryu S."/>
            <person name="Kim W."/>
        </authorList>
    </citation>
    <scope>NUCLEOTIDE SEQUENCE [LARGE SCALE GENOMIC DNA]</scope>
    <source>
        <tissue evidence="2">Muscle</tissue>
    </source>
</reference>
<feature type="compositionally biased region" description="Low complexity" evidence="1">
    <location>
        <begin position="16"/>
        <end position="28"/>
    </location>
</feature>
<proteinExistence type="predicted"/>
<evidence type="ECO:0000313" key="3">
    <source>
        <dbReference type="Proteomes" id="UP000324222"/>
    </source>
</evidence>
<organism evidence="2 3">
    <name type="scientific">Portunus trituberculatus</name>
    <name type="common">Swimming crab</name>
    <name type="synonym">Neptunus trituberculatus</name>
    <dbReference type="NCBI Taxonomy" id="210409"/>
    <lineage>
        <taxon>Eukaryota</taxon>
        <taxon>Metazoa</taxon>
        <taxon>Ecdysozoa</taxon>
        <taxon>Arthropoda</taxon>
        <taxon>Crustacea</taxon>
        <taxon>Multicrustacea</taxon>
        <taxon>Malacostraca</taxon>
        <taxon>Eumalacostraca</taxon>
        <taxon>Eucarida</taxon>
        <taxon>Decapoda</taxon>
        <taxon>Pleocyemata</taxon>
        <taxon>Brachyura</taxon>
        <taxon>Eubrachyura</taxon>
        <taxon>Portunoidea</taxon>
        <taxon>Portunidae</taxon>
        <taxon>Portuninae</taxon>
        <taxon>Portunus</taxon>
    </lineage>
</organism>
<evidence type="ECO:0000313" key="2">
    <source>
        <dbReference type="EMBL" id="MPC34542.1"/>
    </source>
</evidence>
<protein>
    <submittedName>
        <fullName evidence="2">Uncharacterized protein</fullName>
    </submittedName>
</protein>
<dbReference type="AlphaFoldDB" id="A0A5B7EK01"/>